<dbReference type="Gene3D" id="3.60.15.10">
    <property type="entry name" value="Ribonuclease Z/Hydroxyacylglutathione hydrolase-like"/>
    <property type="match status" value="1"/>
</dbReference>
<sequence>MQLHVLGASGARPLLTSTVFSLFFVASQCSAADETGSIDDVTEARVSAESLVAPTRVITLGTGTPNIIEGRAGTATAIVVNQDEVYLFDAGAGFMENLASFQTLDKQGIFPTSPSYPEFMYPTFLNKLFLTHLDSDHILGIPELLLRGWVLEREEPVKIWGPSGTRTVVDGVVSAYQPDIQHRLASLPIGKEAPYTGIVTELGSAPGIIYQDHYVTISAFDVDHGSWEAGEAFGYRIEAPDKTIVISGDTSYSENLIQHAQGADILLHEVMSQSGLEGLPPQWQEYMLDAHTTTEQLADIAEQINPESLIMIHPLFLGASENSLIDEMTQAYSGDFALANDGDIFE</sequence>
<feature type="domain" description="Metallo-beta-lactamase" evidence="3">
    <location>
        <begin position="127"/>
        <end position="313"/>
    </location>
</feature>
<dbReference type="GO" id="GO:0042781">
    <property type="term" value="F:3'-tRNA processing endoribonuclease activity"/>
    <property type="evidence" value="ECO:0007669"/>
    <property type="project" value="TreeGrafter"/>
</dbReference>
<dbReference type="EMBL" id="WUTS01000001">
    <property type="protein sequence ID" value="NAW14247.1"/>
    <property type="molecule type" value="Genomic_DNA"/>
</dbReference>
<evidence type="ECO:0000256" key="1">
    <source>
        <dbReference type="ARBA" id="ARBA00022801"/>
    </source>
</evidence>
<dbReference type="Proteomes" id="UP000448235">
    <property type="component" value="Unassembled WGS sequence"/>
</dbReference>
<dbReference type="CDD" id="cd07719">
    <property type="entry name" value="arylsulfatase_AtsA-like_MBL-fold"/>
    <property type="match status" value="1"/>
</dbReference>
<protein>
    <submittedName>
        <fullName evidence="4">MBL fold metallo-hydrolase</fullName>
    </submittedName>
</protein>
<keyword evidence="2" id="KW-0732">Signal</keyword>
<dbReference type="InterPro" id="IPR001279">
    <property type="entry name" value="Metallo-B-lactamas"/>
</dbReference>
<comment type="caution">
    <text evidence="4">The sequence shown here is derived from an EMBL/GenBank/DDBJ whole genome shotgun (WGS) entry which is preliminary data.</text>
</comment>
<dbReference type="RefSeq" id="WP_161424143.1">
    <property type="nucleotide sequence ID" value="NZ_JARWMY010000021.1"/>
</dbReference>
<organism evidence="4 5">
    <name type="scientific">Halomonas icarae</name>
    <dbReference type="NCBI Taxonomy" id="2691040"/>
    <lineage>
        <taxon>Bacteria</taxon>
        <taxon>Pseudomonadati</taxon>
        <taxon>Pseudomonadota</taxon>
        <taxon>Gammaproteobacteria</taxon>
        <taxon>Oceanospirillales</taxon>
        <taxon>Halomonadaceae</taxon>
        <taxon>Halomonas</taxon>
    </lineage>
</organism>
<dbReference type="InterPro" id="IPR044094">
    <property type="entry name" value="AtsA-like_MBL-fold"/>
</dbReference>
<name>A0A7X4W1U3_9GAMM</name>
<dbReference type="InterPro" id="IPR036866">
    <property type="entry name" value="RibonucZ/Hydroxyglut_hydro"/>
</dbReference>
<dbReference type="PANTHER" id="PTHR46018">
    <property type="entry name" value="ZINC PHOSPHODIESTERASE ELAC PROTEIN 1"/>
    <property type="match status" value="1"/>
</dbReference>
<gene>
    <name evidence="4" type="ORF">GRB80_15545</name>
</gene>
<feature type="chain" id="PRO_5031263261" evidence="2">
    <location>
        <begin position="32"/>
        <end position="346"/>
    </location>
</feature>
<dbReference type="SUPFAM" id="SSF56281">
    <property type="entry name" value="Metallo-hydrolase/oxidoreductase"/>
    <property type="match status" value="1"/>
</dbReference>
<evidence type="ECO:0000313" key="5">
    <source>
        <dbReference type="Proteomes" id="UP000448235"/>
    </source>
</evidence>
<feature type="signal peptide" evidence="2">
    <location>
        <begin position="1"/>
        <end position="31"/>
    </location>
</feature>
<accession>A0A7X4W1U3</accession>
<evidence type="ECO:0000256" key="2">
    <source>
        <dbReference type="SAM" id="SignalP"/>
    </source>
</evidence>
<reference evidence="4 5" key="1">
    <citation type="submission" date="2019-12" db="EMBL/GenBank/DDBJ databases">
        <title>Draft genome sequencing of Halomonas icarensis D1-1.</title>
        <authorList>
            <person name="Pandiyan K."/>
            <person name="Kushwaha P."/>
            <person name="Gowdham M."/>
            <person name="Chakdar H."/>
            <person name="Singh A."/>
            <person name="Kumar M."/>
            <person name="Saxena A.K."/>
        </authorList>
    </citation>
    <scope>NUCLEOTIDE SEQUENCE [LARGE SCALE GENOMIC DNA]</scope>
    <source>
        <strain evidence="4 5">D1-1</strain>
    </source>
</reference>
<evidence type="ECO:0000313" key="4">
    <source>
        <dbReference type="EMBL" id="NAW14247.1"/>
    </source>
</evidence>
<proteinExistence type="predicted"/>
<dbReference type="PANTHER" id="PTHR46018:SF2">
    <property type="entry name" value="ZINC PHOSPHODIESTERASE ELAC PROTEIN 1"/>
    <property type="match status" value="1"/>
</dbReference>
<dbReference type="Pfam" id="PF12706">
    <property type="entry name" value="Lactamase_B_2"/>
    <property type="match status" value="1"/>
</dbReference>
<keyword evidence="5" id="KW-1185">Reference proteome</keyword>
<evidence type="ECO:0000259" key="3">
    <source>
        <dbReference type="Pfam" id="PF12706"/>
    </source>
</evidence>
<dbReference type="AlphaFoldDB" id="A0A7X4W1U3"/>
<keyword evidence="1 4" id="KW-0378">Hydrolase</keyword>